<reference evidence="3" key="1">
    <citation type="journal article" date="2016" name="PLoS ONE">
        <title>Genetic Diversity of O-Antigens in Hafnia alvei and the Development of a Suspension Array for Serotype Detection.</title>
        <authorList>
            <person name="Duan Z."/>
            <person name="Niedziela T."/>
            <person name="Lugowski C."/>
            <person name="Cao B."/>
            <person name="Wang T."/>
            <person name="Xu L."/>
            <person name="Yang B."/>
            <person name="Liu B."/>
            <person name="Wang L."/>
        </authorList>
    </citation>
    <scope>NUCLEOTIDE SEQUENCE</scope>
    <source>
        <strain evidence="3">PCM1214</strain>
    </source>
</reference>
<proteinExistence type="predicted"/>
<accession>A0A172X0D9</accession>
<dbReference type="Gene3D" id="3.90.550.10">
    <property type="entry name" value="Spore Coat Polysaccharide Biosynthesis Protein SpsA, Chain A"/>
    <property type="match status" value="1"/>
</dbReference>
<dbReference type="CDD" id="cd00761">
    <property type="entry name" value="Glyco_tranf_GTA_type"/>
    <property type="match status" value="1"/>
</dbReference>
<gene>
    <name evidence="3" type="primary">epsJ</name>
</gene>
<keyword evidence="1" id="KW-0812">Transmembrane</keyword>
<feature type="domain" description="Glycosyltransferase 2-like" evidence="2">
    <location>
        <begin position="5"/>
        <end position="168"/>
    </location>
</feature>
<feature type="transmembrane region" description="Helical" evidence="1">
    <location>
        <begin position="300"/>
        <end position="318"/>
    </location>
</feature>
<dbReference type="EC" id="2.4.-.-" evidence="3"/>
<evidence type="ECO:0000259" key="2">
    <source>
        <dbReference type="Pfam" id="PF00535"/>
    </source>
</evidence>
<evidence type="ECO:0000313" key="3">
    <source>
        <dbReference type="EMBL" id="ANF30084.1"/>
    </source>
</evidence>
<keyword evidence="3" id="KW-0328">Glycosyltransferase</keyword>
<evidence type="ECO:0000256" key="1">
    <source>
        <dbReference type="SAM" id="Phobius"/>
    </source>
</evidence>
<keyword evidence="1" id="KW-0472">Membrane</keyword>
<dbReference type="PANTHER" id="PTHR22916:SF3">
    <property type="entry name" value="UDP-GLCNAC:BETAGAL BETA-1,3-N-ACETYLGLUCOSAMINYLTRANSFERASE-LIKE PROTEIN 1"/>
    <property type="match status" value="1"/>
</dbReference>
<name>A0A172X0D9_HAFAL</name>
<dbReference type="AlphaFoldDB" id="A0A172X0D9"/>
<organism evidence="3">
    <name type="scientific">Hafnia alvei</name>
    <dbReference type="NCBI Taxonomy" id="569"/>
    <lineage>
        <taxon>Bacteria</taxon>
        <taxon>Pseudomonadati</taxon>
        <taxon>Pseudomonadota</taxon>
        <taxon>Gammaproteobacteria</taxon>
        <taxon>Enterobacterales</taxon>
        <taxon>Hafniaceae</taxon>
        <taxon>Hafnia</taxon>
    </lineage>
</organism>
<sequence>MILLSIIIPVYNVDEYVAECIDSLLCNLSEALSKKIEIIIIDDGSTDNSWNIISEYANSLTFMQCWRKSNGGLSDARNYGIRKSIGRYLAFIDSDDIVSERFIPDLIQFIESNSFDLLSFNYKKFVHKPQFEIDTSEQPKSRVVDKYFYVDKALFAWNKVYSRKIFDNLYFTVGLYYEDVALIPLLIDKADVIRHIDFCYYGYRQRASSITYRTDDKYLDILKSISIIYNESDSNFIKNIVMNQFFTLTFITLRSPMPKAIDNLKKISSFYKKNFIKEKFKPSLLSRQMVFYVISKLGRLYIPMALFFKPIVLIHLMLKKTRSTL</sequence>
<dbReference type="PANTHER" id="PTHR22916">
    <property type="entry name" value="GLYCOSYLTRANSFERASE"/>
    <property type="match status" value="1"/>
</dbReference>
<dbReference type="InterPro" id="IPR001173">
    <property type="entry name" value="Glyco_trans_2-like"/>
</dbReference>
<dbReference type="Pfam" id="PF00535">
    <property type="entry name" value="Glycos_transf_2"/>
    <property type="match status" value="1"/>
</dbReference>
<dbReference type="EMBL" id="KX117090">
    <property type="protein sequence ID" value="ANF30084.1"/>
    <property type="molecule type" value="Genomic_DNA"/>
</dbReference>
<dbReference type="GO" id="GO:0016758">
    <property type="term" value="F:hexosyltransferase activity"/>
    <property type="evidence" value="ECO:0007669"/>
    <property type="project" value="UniProtKB-ARBA"/>
</dbReference>
<dbReference type="InterPro" id="IPR029044">
    <property type="entry name" value="Nucleotide-diphossugar_trans"/>
</dbReference>
<keyword evidence="3" id="KW-0808">Transferase</keyword>
<dbReference type="SUPFAM" id="SSF53448">
    <property type="entry name" value="Nucleotide-diphospho-sugar transferases"/>
    <property type="match status" value="1"/>
</dbReference>
<keyword evidence="1" id="KW-1133">Transmembrane helix</keyword>
<protein>
    <submittedName>
        <fullName evidence="3">Putative glycosyltransferase EpsJ</fullName>
        <ecNumber evidence="3">2.4.-.-</ecNumber>
    </submittedName>
</protein>